<gene>
    <name evidence="4" type="ORF">ETSY1_07525</name>
</gene>
<dbReference type="HOGENOM" id="CLU_027853_3_0_7"/>
<dbReference type="PANTHER" id="PTHR30137">
    <property type="entry name" value="LUCIFERASE-LIKE MONOOXYGENASE"/>
    <property type="match status" value="1"/>
</dbReference>
<evidence type="ECO:0000313" key="4">
    <source>
        <dbReference type="EMBL" id="ETX01407.1"/>
    </source>
</evidence>
<dbReference type="Pfam" id="PF00296">
    <property type="entry name" value="Bac_luciferase"/>
    <property type="match status" value="1"/>
</dbReference>
<dbReference type="Proteomes" id="UP000019141">
    <property type="component" value="Unassembled WGS sequence"/>
</dbReference>
<dbReference type="EMBL" id="AZHW01000234">
    <property type="protein sequence ID" value="ETX01407.1"/>
    <property type="molecule type" value="Genomic_DNA"/>
</dbReference>
<sequence length="340" mass="38044">MQFGFSISSFERIETSLVPAAHREMLEQAALADQLGFDSIWIAEQHFSFERQCPSPFLLGTAVAMHTQQSRIGVYTTMSYTHPVRIAEDAAVLDVLCGGRLILCAGTGYRPDEFAAYGLTAKGKRGRLREILEILPLAWRDAPFVYEGKYFRVPAPVEDETADGSPLEVFPKPVQNPIPIWMAAFGNVGVRQAGRLGMPLYTSPIETLAQLQARDTLYREAMHETSQNQSVFPLLRNVYVADTYEQARADTEVSLQIQSRRYQTWRPEAGMPKPFEEVTADRFIIGSPDQCLAEIDRYVAKLGVNYLVCRMNMPGLSHDKVMASMRLFAEAVMPSCTASD</sequence>
<dbReference type="Gene3D" id="3.20.20.30">
    <property type="entry name" value="Luciferase-like domain"/>
    <property type="match status" value="1"/>
</dbReference>
<dbReference type="GO" id="GO:0005829">
    <property type="term" value="C:cytosol"/>
    <property type="evidence" value="ECO:0007669"/>
    <property type="project" value="TreeGrafter"/>
</dbReference>
<comment type="caution">
    <text evidence="4">The sequence shown here is derived from an EMBL/GenBank/DDBJ whole genome shotgun (WGS) entry which is preliminary data.</text>
</comment>
<dbReference type="PANTHER" id="PTHR30137:SF8">
    <property type="entry name" value="BLR5498 PROTEIN"/>
    <property type="match status" value="1"/>
</dbReference>
<evidence type="ECO:0000259" key="3">
    <source>
        <dbReference type="Pfam" id="PF00296"/>
    </source>
</evidence>
<dbReference type="GO" id="GO:0004497">
    <property type="term" value="F:monooxygenase activity"/>
    <property type="evidence" value="ECO:0007669"/>
    <property type="project" value="UniProtKB-KW"/>
</dbReference>
<dbReference type="AlphaFoldDB" id="W4LVL1"/>
<keyword evidence="2" id="KW-0503">Monooxygenase</keyword>
<organism evidence="4 5">
    <name type="scientific">Entotheonella factor</name>
    <dbReference type="NCBI Taxonomy" id="1429438"/>
    <lineage>
        <taxon>Bacteria</taxon>
        <taxon>Pseudomonadati</taxon>
        <taxon>Nitrospinota/Tectimicrobiota group</taxon>
        <taxon>Candidatus Tectimicrobiota</taxon>
        <taxon>Candidatus Entotheonellia</taxon>
        <taxon>Candidatus Entotheonellales</taxon>
        <taxon>Candidatus Entotheonellaceae</taxon>
        <taxon>Candidatus Entotheonella</taxon>
    </lineage>
</organism>
<dbReference type="GO" id="GO:0016705">
    <property type="term" value="F:oxidoreductase activity, acting on paired donors, with incorporation or reduction of molecular oxygen"/>
    <property type="evidence" value="ECO:0007669"/>
    <property type="project" value="InterPro"/>
</dbReference>
<protein>
    <recommendedName>
        <fullName evidence="3">Luciferase-like domain-containing protein</fullName>
    </recommendedName>
</protein>
<keyword evidence="5" id="KW-1185">Reference proteome</keyword>
<proteinExistence type="predicted"/>
<reference evidence="4 5" key="1">
    <citation type="journal article" date="2014" name="Nature">
        <title>An environmental bacterial taxon with a large and distinct metabolic repertoire.</title>
        <authorList>
            <person name="Wilson M.C."/>
            <person name="Mori T."/>
            <person name="Ruckert C."/>
            <person name="Uria A.R."/>
            <person name="Helf M.J."/>
            <person name="Takada K."/>
            <person name="Gernert C."/>
            <person name="Steffens U.A."/>
            <person name="Heycke N."/>
            <person name="Schmitt S."/>
            <person name="Rinke C."/>
            <person name="Helfrich E.J."/>
            <person name="Brachmann A.O."/>
            <person name="Gurgui C."/>
            <person name="Wakimoto T."/>
            <person name="Kracht M."/>
            <person name="Crusemann M."/>
            <person name="Hentschel U."/>
            <person name="Abe I."/>
            <person name="Matsunaga S."/>
            <person name="Kalinowski J."/>
            <person name="Takeyama H."/>
            <person name="Piel J."/>
        </authorList>
    </citation>
    <scope>NUCLEOTIDE SEQUENCE [LARGE SCALE GENOMIC DNA]</scope>
    <source>
        <strain evidence="5">TSY1</strain>
    </source>
</reference>
<evidence type="ECO:0000256" key="1">
    <source>
        <dbReference type="ARBA" id="ARBA00023002"/>
    </source>
</evidence>
<name>W4LVL1_ENTF1</name>
<dbReference type="InterPro" id="IPR011251">
    <property type="entry name" value="Luciferase-like_dom"/>
</dbReference>
<feature type="domain" description="Luciferase-like" evidence="3">
    <location>
        <begin position="1"/>
        <end position="304"/>
    </location>
</feature>
<accession>W4LVL1</accession>
<dbReference type="InterPro" id="IPR036661">
    <property type="entry name" value="Luciferase-like_sf"/>
</dbReference>
<dbReference type="InterPro" id="IPR050766">
    <property type="entry name" value="Bact_Lucif_Oxidored"/>
</dbReference>
<dbReference type="SUPFAM" id="SSF51679">
    <property type="entry name" value="Bacterial luciferase-like"/>
    <property type="match status" value="1"/>
</dbReference>
<keyword evidence="1" id="KW-0560">Oxidoreductase</keyword>
<evidence type="ECO:0000256" key="2">
    <source>
        <dbReference type="ARBA" id="ARBA00023033"/>
    </source>
</evidence>
<evidence type="ECO:0000313" key="5">
    <source>
        <dbReference type="Proteomes" id="UP000019141"/>
    </source>
</evidence>